<comment type="caution">
    <text evidence="2">The sequence shown here is derived from an EMBL/GenBank/DDBJ whole genome shotgun (WGS) entry which is preliminary data.</text>
</comment>
<evidence type="ECO:0000313" key="3">
    <source>
        <dbReference type="Proteomes" id="UP000292003"/>
    </source>
</evidence>
<dbReference type="AlphaFoldDB" id="A0A4Q7JAR6"/>
<protein>
    <submittedName>
        <fullName evidence="2">Uncharacterized protein</fullName>
    </submittedName>
</protein>
<feature type="region of interest" description="Disordered" evidence="1">
    <location>
        <begin position="1"/>
        <end position="27"/>
    </location>
</feature>
<dbReference type="Proteomes" id="UP000292003">
    <property type="component" value="Unassembled WGS sequence"/>
</dbReference>
<accession>A0A4Q7JAR6</accession>
<proteinExistence type="predicted"/>
<evidence type="ECO:0000313" key="2">
    <source>
        <dbReference type="EMBL" id="RZQ64369.1"/>
    </source>
</evidence>
<keyword evidence="3" id="KW-1185">Reference proteome</keyword>
<sequence length="131" mass="14234">MSCLTTTSGVRLVPAPARPGPDGQPVDRVGIWADDDPVTRRGPVVLSTDEVALALAHCGEAPSKWGYRLLDDTARKTLAGVAAIGRGELARLVERWRVGNELEIWPAGYQTKCLRQADELARKAHRGPRLD</sequence>
<reference evidence="2 3" key="1">
    <citation type="submission" date="2019-02" db="EMBL/GenBank/DDBJ databases">
        <title>Draft genome sequence of Amycolatopsis sp. 8-3EHSu isolated from roots of Suaeda maritima.</title>
        <authorList>
            <person name="Duangmal K."/>
            <person name="Chantavorakit T."/>
        </authorList>
    </citation>
    <scope>NUCLEOTIDE SEQUENCE [LARGE SCALE GENOMIC DNA]</scope>
    <source>
        <strain evidence="2 3">8-3EHSu</strain>
    </source>
</reference>
<name>A0A4Q7JAR6_9PSEU</name>
<gene>
    <name evidence="2" type="ORF">EWH70_10400</name>
</gene>
<dbReference type="EMBL" id="SFCC01000004">
    <property type="protein sequence ID" value="RZQ64369.1"/>
    <property type="molecule type" value="Genomic_DNA"/>
</dbReference>
<organism evidence="2 3">
    <name type="scientific">Amycolatopsis suaedae</name>
    <dbReference type="NCBI Taxonomy" id="2510978"/>
    <lineage>
        <taxon>Bacteria</taxon>
        <taxon>Bacillati</taxon>
        <taxon>Actinomycetota</taxon>
        <taxon>Actinomycetes</taxon>
        <taxon>Pseudonocardiales</taxon>
        <taxon>Pseudonocardiaceae</taxon>
        <taxon>Amycolatopsis</taxon>
    </lineage>
</organism>
<dbReference type="RefSeq" id="WP_130475081.1">
    <property type="nucleotide sequence ID" value="NZ_SFCC01000004.1"/>
</dbReference>
<evidence type="ECO:0000256" key="1">
    <source>
        <dbReference type="SAM" id="MobiDB-lite"/>
    </source>
</evidence>